<feature type="transmembrane region" description="Helical" evidence="1">
    <location>
        <begin position="149"/>
        <end position="166"/>
    </location>
</feature>
<evidence type="ECO:0008006" key="4">
    <source>
        <dbReference type="Google" id="ProtNLM"/>
    </source>
</evidence>
<feature type="transmembrane region" description="Helical" evidence="1">
    <location>
        <begin position="435"/>
        <end position="455"/>
    </location>
</feature>
<feature type="transmembrane region" description="Helical" evidence="1">
    <location>
        <begin position="334"/>
        <end position="354"/>
    </location>
</feature>
<feature type="transmembrane region" description="Helical" evidence="1">
    <location>
        <begin position="120"/>
        <end position="142"/>
    </location>
</feature>
<feature type="transmembrane region" description="Helical" evidence="1">
    <location>
        <begin position="361"/>
        <end position="384"/>
    </location>
</feature>
<name>A0ABS8ZAV0_9PSEU</name>
<keyword evidence="1" id="KW-0812">Transmembrane</keyword>
<feature type="transmembrane region" description="Helical" evidence="1">
    <location>
        <begin position="404"/>
        <end position="423"/>
    </location>
</feature>
<feature type="transmembrane region" description="Helical" evidence="1">
    <location>
        <begin position="228"/>
        <end position="246"/>
    </location>
</feature>
<dbReference type="Proteomes" id="UP001521150">
    <property type="component" value="Unassembled WGS sequence"/>
</dbReference>
<keyword evidence="3" id="KW-1185">Reference proteome</keyword>
<feature type="transmembrane region" description="Helical" evidence="1">
    <location>
        <begin position="172"/>
        <end position="191"/>
    </location>
</feature>
<evidence type="ECO:0000313" key="2">
    <source>
        <dbReference type="EMBL" id="MCE7004999.1"/>
    </source>
</evidence>
<keyword evidence="1" id="KW-0472">Membrane</keyword>
<comment type="caution">
    <text evidence="2">The sequence shown here is derived from an EMBL/GenBank/DDBJ whole genome shotgun (WGS) entry which is preliminary data.</text>
</comment>
<proteinExistence type="predicted"/>
<dbReference type="RefSeq" id="WP_233726610.1">
    <property type="nucleotide sequence ID" value="NZ_JAJVCN010000002.1"/>
</dbReference>
<organism evidence="2 3">
    <name type="scientific">Kibdelosporangium philippinense</name>
    <dbReference type="NCBI Taxonomy" id="211113"/>
    <lineage>
        <taxon>Bacteria</taxon>
        <taxon>Bacillati</taxon>
        <taxon>Actinomycetota</taxon>
        <taxon>Actinomycetes</taxon>
        <taxon>Pseudonocardiales</taxon>
        <taxon>Pseudonocardiaceae</taxon>
        <taxon>Kibdelosporangium</taxon>
    </lineage>
</organism>
<feature type="transmembrane region" description="Helical" evidence="1">
    <location>
        <begin position="258"/>
        <end position="279"/>
    </location>
</feature>
<sequence length="580" mass="63893">MITETAVPRQTAKQRPALPAVSRAQRLREPVLVVLTGLLVTLAFYWRIVIDLRSTVLFDLGDPLLQAWELAWARHFLFNGGDFWTGNIFAGAENNFAFTDSLLGYLPFSLVGGTGASDSILRYNLVFIFAATLAFVGGYMLVRQLGGTWHAAALGAVVFAWAPWRLAHVHHLNLLSTGGIALALFALARGHGFSLRHGFRPELARPGWALAGWLIAAWQITIGFATGLPFLYVLGVIGVVLLVTMLRRRAQISKRLWIADSAGVVVFLTITLLMVQPYLTAVKLYQFKRTLDELKTYSPPPQGFITTSHFSWLWSDTGFTAWTWDMEPAPWEKWIFPGLVLLVFAAIGLAFSAWPRKVRVVLGIAVVVSGILALGTSFFHGTFSYLLLWKFMPGWDALRTPGRLILWTTLFLMLLAAGAVTRMAQSLGRKYKQRIVGLIMILPALGALTEAVPVFPYAHPPAMPAGLEQEFANPGGPVVVLPMDLTGDSIPMLWSTKDFPVLANGNTGNYPKVWTELTTATKAFPSVRSVAALKHYGIHKVIVVKPMLEGTPYTRSLTRPIADLPLTRTDTGDIAVFTLR</sequence>
<evidence type="ECO:0000256" key="1">
    <source>
        <dbReference type="SAM" id="Phobius"/>
    </source>
</evidence>
<accession>A0ABS8ZAV0</accession>
<gene>
    <name evidence="2" type="ORF">LWC34_19520</name>
</gene>
<protein>
    <recommendedName>
        <fullName evidence="4">Glycosyltransferase RgtA/B/C/D-like domain-containing protein</fullName>
    </recommendedName>
</protein>
<evidence type="ECO:0000313" key="3">
    <source>
        <dbReference type="Proteomes" id="UP001521150"/>
    </source>
</evidence>
<keyword evidence="1" id="KW-1133">Transmembrane helix</keyword>
<feature type="transmembrane region" description="Helical" evidence="1">
    <location>
        <begin position="31"/>
        <end position="50"/>
    </location>
</feature>
<dbReference type="EMBL" id="JAJVCN010000002">
    <property type="protein sequence ID" value="MCE7004999.1"/>
    <property type="molecule type" value="Genomic_DNA"/>
</dbReference>
<reference evidence="2 3" key="1">
    <citation type="submission" date="2021-12" db="EMBL/GenBank/DDBJ databases">
        <title>Genome sequence of Kibdelosporangium philippinense ATCC 49844.</title>
        <authorList>
            <person name="Fedorov E.A."/>
            <person name="Omeragic M."/>
            <person name="Shalygina K.F."/>
            <person name="Maclea K.S."/>
        </authorList>
    </citation>
    <scope>NUCLEOTIDE SEQUENCE [LARGE SCALE GENOMIC DNA]</scope>
    <source>
        <strain evidence="2 3">ATCC 49844</strain>
    </source>
</reference>